<protein>
    <recommendedName>
        <fullName evidence="2">Smf/DprA SLOG domain-containing protein</fullName>
    </recommendedName>
</protein>
<comment type="caution">
    <text evidence="3">The sequence shown here is derived from an EMBL/GenBank/DDBJ whole genome shotgun (WGS) entry which is preliminary data.</text>
</comment>
<dbReference type="InterPro" id="IPR003488">
    <property type="entry name" value="DprA"/>
</dbReference>
<comment type="similarity">
    <text evidence="1">Belongs to the DprA/Smf family.</text>
</comment>
<feature type="domain" description="Smf/DprA SLOG" evidence="2">
    <location>
        <begin position="82"/>
        <end position="289"/>
    </location>
</feature>
<dbReference type="InterPro" id="IPR057666">
    <property type="entry name" value="DrpA_SLOG"/>
</dbReference>
<keyword evidence="4" id="KW-1185">Reference proteome</keyword>
<dbReference type="PANTHER" id="PTHR43022:SF1">
    <property type="entry name" value="PROTEIN SMF"/>
    <property type="match status" value="1"/>
</dbReference>
<evidence type="ECO:0000256" key="1">
    <source>
        <dbReference type="ARBA" id="ARBA00006525"/>
    </source>
</evidence>
<dbReference type="Pfam" id="PF02481">
    <property type="entry name" value="DNA_processg_A"/>
    <property type="match status" value="1"/>
</dbReference>
<dbReference type="OrthoDB" id="9785707at2"/>
<evidence type="ECO:0000313" key="4">
    <source>
        <dbReference type="Proteomes" id="UP000031938"/>
    </source>
</evidence>
<name>A0A0C2VLJ5_9BACL</name>
<dbReference type="PATRIC" id="fig|889306.3.peg.2429"/>
<dbReference type="Proteomes" id="UP000031938">
    <property type="component" value="Unassembled WGS sequence"/>
</dbReference>
<evidence type="ECO:0000313" key="3">
    <source>
        <dbReference type="EMBL" id="KIL44873.1"/>
    </source>
</evidence>
<organism evidence="3 4">
    <name type="scientific">Jeotgalibacillus soli</name>
    <dbReference type="NCBI Taxonomy" id="889306"/>
    <lineage>
        <taxon>Bacteria</taxon>
        <taxon>Bacillati</taxon>
        <taxon>Bacillota</taxon>
        <taxon>Bacilli</taxon>
        <taxon>Bacillales</taxon>
        <taxon>Caryophanaceae</taxon>
        <taxon>Jeotgalibacillus</taxon>
    </lineage>
</organism>
<dbReference type="GO" id="GO:0009294">
    <property type="term" value="P:DNA-mediated transformation"/>
    <property type="evidence" value="ECO:0007669"/>
    <property type="project" value="InterPro"/>
</dbReference>
<dbReference type="Gene3D" id="3.40.50.450">
    <property type="match status" value="1"/>
</dbReference>
<dbReference type="EMBL" id="JXRP01000018">
    <property type="protein sequence ID" value="KIL44873.1"/>
    <property type="molecule type" value="Genomic_DNA"/>
</dbReference>
<dbReference type="NCBIfam" id="TIGR00732">
    <property type="entry name" value="dprA"/>
    <property type="match status" value="1"/>
</dbReference>
<proteinExistence type="inferred from homology"/>
<dbReference type="SUPFAM" id="SSF102405">
    <property type="entry name" value="MCP/YpsA-like"/>
    <property type="match status" value="1"/>
</dbReference>
<sequence>MTNIERRDLLLHLQFGQILSNNQICQWLQHDPEFNFWRRIRPPFWPPGMKMTAQQHSRLLAYHHSLSSVDLLEKLEKQNISILTILDTNYPTHLKEIYDPPVILYAKGDLTKLESSHFLAVVGARKSNDYTHYSLNLVIPALLVHNICIVSGMAVGADGEAHKIAMSGNTIGVLGGGFDHLYPKTHAKLYHEMIKHQLLLSEYPPHINPQKYYFPMRNRIIAGLSRGVLITQAAIRSGSMITVDRALEEGRDIFAIPGPIHDELSQGTNELIKHGAKLVAHPKDILEEWGL</sequence>
<evidence type="ECO:0000259" key="2">
    <source>
        <dbReference type="Pfam" id="PF02481"/>
    </source>
</evidence>
<reference evidence="3 4" key="1">
    <citation type="submission" date="2015-01" db="EMBL/GenBank/DDBJ databases">
        <title>Genome sequencing of Jeotgalibacillus soli.</title>
        <authorList>
            <person name="Goh K.M."/>
            <person name="Chan K.-G."/>
            <person name="Yaakop A.S."/>
            <person name="Ee R."/>
            <person name="Gan H.M."/>
            <person name="Chan C.S."/>
        </authorList>
    </citation>
    <scope>NUCLEOTIDE SEQUENCE [LARGE SCALE GENOMIC DNA]</scope>
    <source>
        <strain evidence="3 4">P9</strain>
    </source>
</reference>
<dbReference type="AlphaFoldDB" id="A0A0C2VLJ5"/>
<gene>
    <name evidence="3" type="ORF">KP78_24170</name>
</gene>
<dbReference type="STRING" id="889306.KP78_24170"/>
<dbReference type="PANTHER" id="PTHR43022">
    <property type="entry name" value="PROTEIN SMF"/>
    <property type="match status" value="1"/>
</dbReference>
<dbReference type="RefSeq" id="WP_041089029.1">
    <property type="nucleotide sequence ID" value="NZ_JXRP01000018.1"/>
</dbReference>
<accession>A0A0C2VLJ5</accession>